<dbReference type="InParanoid" id="B0X3T5"/>
<dbReference type="AlphaFoldDB" id="B0X3T5"/>
<dbReference type="EMBL" id="DS232322">
    <property type="protein sequence ID" value="EDS40012.1"/>
    <property type="molecule type" value="Genomic_DNA"/>
</dbReference>
<dbReference type="VEuPathDB" id="VectorBase:CPIJ040861"/>
<proteinExistence type="predicted"/>
<dbReference type="KEGG" id="cqu:CpipJ_CPIJ014228"/>
<reference evidence="1" key="1">
    <citation type="submission" date="2007-03" db="EMBL/GenBank/DDBJ databases">
        <title>Annotation of Culex pipiens quinquefasciatus.</title>
        <authorList>
            <consortium name="The Broad Institute Genome Sequencing Platform"/>
            <person name="Atkinson P.W."/>
            <person name="Hemingway J."/>
            <person name="Christensen B.M."/>
            <person name="Higgs S."/>
            <person name="Kodira C."/>
            <person name="Hannick L."/>
            <person name="Megy K."/>
            <person name="O'Leary S."/>
            <person name="Pearson M."/>
            <person name="Haas B.J."/>
            <person name="Mauceli E."/>
            <person name="Wortman J.R."/>
            <person name="Lee N.H."/>
            <person name="Guigo R."/>
            <person name="Stanke M."/>
            <person name="Alvarado L."/>
            <person name="Amedeo P."/>
            <person name="Antoine C.H."/>
            <person name="Arensburger P."/>
            <person name="Bidwell S.L."/>
            <person name="Crawford M."/>
            <person name="Camaro F."/>
            <person name="Devon K."/>
            <person name="Engels R."/>
            <person name="Hammond M."/>
            <person name="Howarth C."/>
            <person name="Koehrsen M."/>
            <person name="Lawson D."/>
            <person name="Montgomery P."/>
            <person name="Nene V."/>
            <person name="Nusbaum C."/>
            <person name="Puiu D."/>
            <person name="Romero-Severson J."/>
            <person name="Severson D.W."/>
            <person name="Shumway M."/>
            <person name="Sisk P."/>
            <person name="Stolte C."/>
            <person name="Zeng Q."/>
            <person name="Eisenstadt E."/>
            <person name="Fraser-Liggett C."/>
            <person name="Strausberg R."/>
            <person name="Galagan J."/>
            <person name="Birren B."/>
            <person name="Collins F.H."/>
        </authorList>
    </citation>
    <scope>NUCLEOTIDE SEQUENCE [LARGE SCALE GENOMIC DNA]</scope>
    <source>
        <strain evidence="1">JHB</strain>
    </source>
</reference>
<protein>
    <recommendedName>
        <fullName evidence="2">CRAL-TRIO domain-containing protein</fullName>
    </recommendedName>
</protein>
<accession>B0X3T5</accession>
<dbReference type="HOGENOM" id="CLU_2742549_0_0_1"/>
<dbReference type="eggNOG" id="KOG1471">
    <property type="taxonomic scope" value="Eukaryota"/>
</dbReference>
<dbReference type="PhylomeDB" id="B0X3T5"/>
<dbReference type="InterPro" id="IPR036865">
    <property type="entry name" value="CRAL-TRIO_dom_sf"/>
</dbReference>
<evidence type="ECO:0008006" key="2">
    <source>
        <dbReference type="Google" id="ProtNLM"/>
    </source>
</evidence>
<dbReference type="Gene3D" id="3.40.525.10">
    <property type="entry name" value="CRAL-TRIO lipid binding domain"/>
    <property type="match status" value="1"/>
</dbReference>
<name>B0X3T5_CULQU</name>
<dbReference type="SUPFAM" id="SSF52087">
    <property type="entry name" value="CRAL/TRIO domain"/>
    <property type="match status" value="1"/>
</dbReference>
<dbReference type="OMA" id="HQFISID"/>
<evidence type="ECO:0000313" key="1">
    <source>
        <dbReference type="EMBL" id="EDS40012.1"/>
    </source>
</evidence>
<dbReference type="OrthoDB" id="75724at2759"/>
<dbReference type="VEuPathDB" id="VectorBase:CQUJHB009602"/>
<sequence>MTLNFPFKMFFHGGNMKQFHQYVSPDVLPKNYGGNLPEIDYAGKDWYPCTAKYVDHIKRYNECGFVDKAEK</sequence>
<organism>
    <name type="scientific">Culex quinquefasciatus</name>
    <name type="common">Southern house mosquito</name>
    <name type="synonym">Culex pungens</name>
    <dbReference type="NCBI Taxonomy" id="7176"/>
    <lineage>
        <taxon>Eukaryota</taxon>
        <taxon>Metazoa</taxon>
        <taxon>Ecdysozoa</taxon>
        <taxon>Arthropoda</taxon>
        <taxon>Hexapoda</taxon>
        <taxon>Insecta</taxon>
        <taxon>Pterygota</taxon>
        <taxon>Neoptera</taxon>
        <taxon>Endopterygota</taxon>
        <taxon>Diptera</taxon>
        <taxon>Nematocera</taxon>
        <taxon>Culicoidea</taxon>
        <taxon>Culicidae</taxon>
        <taxon>Culicinae</taxon>
        <taxon>Culicini</taxon>
        <taxon>Culex</taxon>
        <taxon>Culex</taxon>
    </lineage>
</organism>
<gene>
    <name evidence="1" type="ORF">CpipJ_CPIJ014228</name>
</gene>